<keyword evidence="5" id="KW-1185">Reference proteome</keyword>
<reference evidence="4" key="1">
    <citation type="submission" date="2007-07" db="EMBL/GenBank/DDBJ databases">
        <title>PCAP assembly of the Caenorhabditis remanei genome.</title>
        <authorList>
            <consortium name="The Caenorhabditis remanei Sequencing Consortium"/>
            <person name="Wilson R.K."/>
        </authorList>
    </citation>
    <scope>NUCLEOTIDE SEQUENCE [LARGE SCALE GENOMIC DNA]</scope>
    <source>
        <strain evidence="4">PB4641</strain>
    </source>
</reference>
<feature type="region of interest" description="Disordered" evidence="2">
    <location>
        <begin position="893"/>
        <end position="921"/>
    </location>
</feature>
<feature type="compositionally biased region" description="Basic and acidic residues" evidence="2">
    <location>
        <begin position="940"/>
        <end position="952"/>
    </location>
</feature>
<evidence type="ECO:0000256" key="3">
    <source>
        <dbReference type="SAM" id="Phobius"/>
    </source>
</evidence>
<organism evidence="5">
    <name type="scientific">Caenorhabditis remanei</name>
    <name type="common">Caenorhabditis vulgaris</name>
    <dbReference type="NCBI Taxonomy" id="31234"/>
    <lineage>
        <taxon>Eukaryota</taxon>
        <taxon>Metazoa</taxon>
        <taxon>Ecdysozoa</taxon>
        <taxon>Nematoda</taxon>
        <taxon>Chromadorea</taxon>
        <taxon>Rhabditida</taxon>
        <taxon>Rhabditina</taxon>
        <taxon>Rhabditomorpha</taxon>
        <taxon>Rhabditoidea</taxon>
        <taxon>Rhabditidae</taxon>
        <taxon>Peloderinae</taxon>
        <taxon>Caenorhabditis</taxon>
    </lineage>
</organism>
<feature type="compositionally biased region" description="Basic and acidic residues" evidence="2">
    <location>
        <begin position="896"/>
        <end position="907"/>
    </location>
</feature>
<feature type="region of interest" description="Disordered" evidence="2">
    <location>
        <begin position="935"/>
        <end position="955"/>
    </location>
</feature>
<evidence type="ECO:0000313" key="5">
    <source>
        <dbReference type="Proteomes" id="UP000008281"/>
    </source>
</evidence>
<dbReference type="InterPro" id="IPR016126">
    <property type="entry name" value="Secretoglobin"/>
</dbReference>
<evidence type="ECO:0000256" key="1">
    <source>
        <dbReference type="SAM" id="Coils"/>
    </source>
</evidence>
<feature type="region of interest" description="Disordered" evidence="2">
    <location>
        <begin position="1881"/>
        <end position="1907"/>
    </location>
</feature>
<feature type="compositionally biased region" description="Basic and acidic residues" evidence="2">
    <location>
        <begin position="1884"/>
        <end position="1907"/>
    </location>
</feature>
<protein>
    <submittedName>
        <fullName evidence="4">Uncharacterized protein</fullName>
    </submittedName>
</protein>
<feature type="transmembrane region" description="Helical" evidence="3">
    <location>
        <begin position="2000"/>
        <end position="2020"/>
    </location>
</feature>
<gene>
    <name evidence="4" type="ORF">CRE_11443</name>
</gene>
<keyword evidence="3" id="KW-1133">Transmembrane helix</keyword>
<keyword evidence="3" id="KW-0472">Membrane</keyword>
<keyword evidence="3" id="KW-0812">Transmembrane</keyword>
<dbReference type="HOGENOM" id="CLU_001706_0_0_1"/>
<keyword evidence="1" id="KW-0175">Coiled coil</keyword>
<dbReference type="EMBL" id="DS268585">
    <property type="protein sequence ID" value="EFO91931.1"/>
    <property type="molecule type" value="Genomic_DNA"/>
</dbReference>
<sequence>MSWTDLSVKLKREVAGRLDFMSRRSMSQTTRLNREIVDSTRISVPRVKIVVDDSDYVITMYTGIEKFLKIEIKKGYDQKTVVSRSENNSETVQSKPSEKSTMDVFVEILASFFKTETVDIGVLEWDFKQHAVLGSENDMKMKKRQGIFVNVLSTKIEKSTGGSTVFHTEKLVISDKCASDFTKGLLNLCDKEYLDSMEVLTLTSIEKASKTGAWCDVYTENAESFYSQGVFYEEVPCVDKFLMTTSHRTTNWSTLRFARLNEKSMKIWSRAGSVLSRTPDKKEFKIVREKAEKKILLHRKTECGYSITVYTDEKFDKLGGMKWFETEFMNQKCDLGWFCKKCCDPFDYWYHQNLPTLNSKVLEINSDDTFVKSWGFKKSEGVKDSGAPTATTTTQRPNERAQLIAQYEQLYLEVSQLAENFTKKMIEEIKKLRDSPQTKEIKTGLAKCRELKKGVNEMVETVKSMLLKFKNSEEFGVDVIRVRIGQILEAKSRLEASMKLFEGVGAKNKLPLQLIEREILIAQCEQLFPEVSHLSVVVLAKMSEVSKKLEGVPLSAAVKTAMKQLKESTTTFRDIPKLTTSLLNQFRNNSNLVSAKVIRERLESTQKLRIRLEKAMESSEALISQHERAQLIAQCECLFLEAAKAATNFTTKLSKEIPTMERLTHLNGVKEKLDFFKFLENLGTELPEKMRSWIFQFKYTNMFEVDGIREKLSWVQRVKRDFENGMQLFEPRNPPQDSKTERDELIAKSEQLFSEITQISIAISQKMSKTIQLIELFWMALDNKTKTVLKDNAVAMREKFDSLPPVLESLLKEFKSSVKHSLGEMRVIYQMALEMKVEAKGHLKQLGDEDPIIDVKLVPEVSESDDVVKEIAERLKEAVAHKILNPLATSETLISPEDKKESQKKIPDTLGASDDMSSAGKSDVAHKILHTPVVSEDPDDVIKTPDNEKDSEAMNPATEKAKLVAQCEQLFPVVAQTLIKHTEIMKEYLKELNEAPQTDEVKKEIKDCKEVLQLIDCLPANLLKALKKMRGNDEVEVEKIREMMVQLQNIRRRMEAEVKRFEGMGIDVGEQANGKETTDVVVASEDRDDVTKAPNGKKDLEDALNAPDASKTDVFRKIGKKIVATEQKSDVVIASEDPDNVTKAPNGKKDLEDTLDALDVSKSSITVGVSEDVVKTPDDKKDSKVLYPATEKAELVAQCSQLFPEVARSLLKLTGILTVCHKKLNDAPQTDAVKTVAKDCKDVLASIDGVPRSLLNGLNRIKRDDTVEVEQIQEMMVTVQNIRQKTEVELKRFEGLGIYEDVLEETTNSNPEEKSVLIAQCEQLFSETGQVASKLLRKMTKLVKQIEDLPQKTDVCKKMLETCQIISNYCEPIPELTMNELMYLQEYSDYVGVEEIRDTMGKVENMKRMLENKLKQCENDSEDSEDVTKTPDNKKKTTVILNYEKSLLIAECEQLFPEVARMASTLVNKLSKLIKLSEGLELKTEVQKNAVETCLEVLNECEPVPESMMNLLTYLLENTNKIGVEYIREALKNAQEKKIQLEEWLSSFENHKLSNCFDTGDVVDTVVSLAKGRSQSQFELWDSLQKERKELSAEFVQLAEDVIQIAMNFSTKLSETAEICRTRVAKPAEFKEFRESCEKVAEQYKNHSKKFADALKECKKNDLVKKDVGEIRQQILKLQAYKAELENDVETIAVELWKKDSKNAPDVKKDSQNANDAPDVKTMAITVTCETQQSVRICVFFQNGVCEDVIKTPDDKKDYEAMNPAAGRAELVAHCEKLIPEVAQSVIKFLGFLTKYIERLEDAPHTDDVKADLKDCKYVLKPIEGLPAKLLNALRRIKRDDTFDVEKIRETMVMVHTIRRQMETAMKRFEGMDLDVAEQANGKETTHGVSEDVIKTRDDKKDSEDVGKALEDNKDLEIVSEGASKNEEPDVFQTIGKKMFGSIPEANALIDPRSRKARSINPDDYDYVGSMYPDDFTHYLEHRRKFENRDFDFDCSWARLQFLAVFFFVLFSILFVVLWIETFVY</sequence>
<dbReference type="InParanoid" id="E3NBH7"/>
<dbReference type="PANTHER" id="PTHR35366">
    <property type="entry name" value="PROTEIN CBG18620"/>
    <property type="match status" value="1"/>
</dbReference>
<dbReference type="Proteomes" id="UP000008281">
    <property type="component" value="Unassembled WGS sequence"/>
</dbReference>
<feature type="coiled-coil region" evidence="1">
    <location>
        <begin position="1393"/>
        <end position="1427"/>
    </location>
</feature>
<evidence type="ECO:0000256" key="2">
    <source>
        <dbReference type="SAM" id="MobiDB-lite"/>
    </source>
</evidence>
<proteinExistence type="predicted"/>
<dbReference type="PANTHER" id="PTHR35366:SF3">
    <property type="entry name" value="CW-TYPE DOMAIN-CONTAINING PROTEIN"/>
    <property type="match status" value="1"/>
</dbReference>
<dbReference type="PROSITE" id="PS51311">
    <property type="entry name" value="SCGB"/>
    <property type="match status" value="1"/>
</dbReference>
<feature type="coiled-coil region" evidence="1">
    <location>
        <begin position="1037"/>
        <end position="1064"/>
    </location>
</feature>
<evidence type="ECO:0000313" key="4">
    <source>
        <dbReference type="EMBL" id="EFO91931.1"/>
    </source>
</evidence>
<name>E3NBH7_CAERE</name>
<accession>E3NBH7</accession>